<dbReference type="InterPro" id="IPR000922">
    <property type="entry name" value="Lectin_gal-bd_dom"/>
</dbReference>
<accession>A0A6A2X1M3</accession>
<dbReference type="PRINTS" id="PR00742">
    <property type="entry name" value="GLHYDRLASE35"/>
</dbReference>
<name>A0A6A2X1M3_HIBSY</name>
<evidence type="ECO:0000259" key="11">
    <source>
        <dbReference type="PROSITE" id="PS50228"/>
    </source>
</evidence>
<reference evidence="12" key="1">
    <citation type="submission" date="2019-09" db="EMBL/GenBank/DDBJ databases">
        <title>Draft genome information of white flower Hibiscus syriacus.</title>
        <authorList>
            <person name="Kim Y.-M."/>
        </authorList>
    </citation>
    <scope>NUCLEOTIDE SEQUENCE [LARGE SCALE GENOMIC DNA]</scope>
    <source>
        <strain evidence="12">YM2019G1</strain>
    </source>
</reference>
<keyword evidence="9" id="KW-0325">Glycoprotein</keyword>
<dbReference type="InterPro" id="IPR001944">
    <property type="entry name" value="Glycoside_Hdrlase_35"/>
</dbReference>
<gene>
    <name evidence="12" type="ORF">F3Y22_tig00112343pilonHSYRG00137</name>
</gene>
<dbReference type="GO" id="GO:0004565">
    <property type="term" value="F:beta-galactosidase activity"/>
    <property type="evidence" value="ECO:0007669"/>
    <property type="project" value="UniProtKB-EC"/>
</dbReference>
<dbReference type="Pfam" id="PF21467">
    <property type="entry name" value="BetaGal_gal-bd"/>
    <property type="match status" value="1"/>
</dbReference>
<dbReference type="GO" id="GO:0048046">
    <property type="term" value="C:apoplast"/>
    <property type="evidence" value="ECO:0007669"/>
    <property type="project" value="UniProtKB-SubCell"/>
</dbReference>
<proteinExistence type="inferred from homology"/>
<dbReference type="EC" id="3.2.1.23" evidence="4"/>
<keyword evidence="13" id="KW-1185">Reference proteome</keyword>
<comment type="catalytic activity">
    <reaction evidence="1">
        <text>Hydrolysis of terminal non-reducing beta-D-galactose residues in beta-D-galactosides.</text>
        <dbReference type="EC" id="3.2.1.23"/>
    </reaction>
</comment>
<keyword evidence="5" id="KW-0052">Apoplast</keyword>
<dbReference type="GO" id="GO:0030246">
    <property type="term" value="F:carbohydrate binding"/>
    <property type="evidence" value="ECO:0007669"/>
    <property type="project" value="InterPro"/>
</dbReference>
<dbReference type="GO" id="GO:0005975">
    <property type="term" value="P:carbohydrate metabolic process"/>
    <property type="evidence" value="ECO:0007669"/>
    <property type="project" value="InterPro"/>
</dbReference>
<evidence type="ECO:0000256" key="4">
    <source>
        <dbReference type="ARBA" id="ARBA00012756"/>
    </source>
</evidence>
<dbReference type="PROSITE" id="PS50228">
    <property type="entry name" value="SUEL_LECTIN"/>
    <property type="match status" value="1"/>
</dbReference>
<evidence type="ECO:0000256" key="7">
    <source>
        <dbReference type="ARBA" id="ARBA00022729"/>
    </source>
</evidence>
<evidence type="ECO:0000256" key="2">
    <source>
        <dbReference type="ARBA" id="ARBA00004271"/>
    </source>
</evidence>
<protein>
    <recommendedName>
        <fullName evidence="4">beta-galactosidase</fullName>
        <ecNumber evidence="4">3.2.1.23</ecNumber>
    </recommendedName>
</protein>
<dbReference type="Gene3D" id="2.60.120.740">
    <property type="match status" value="1"/>
</dbReference>
<dbReference type="InterPro" id="IPR008979">
    <property type="entry name" value="Galactose-bd-like_sf"/>
</dbReference>
<organism evidence="12 13">
    <name type="scientific">Hibiscus syriacus</name>
    <name type="common">Rose of Sharon</name>
    <dbReference type="NCBI Taxonomy" id="106335"/>
    <lineage>
        <taxon>Eukaryota</taxon>
        <taxon>Viridiplantae</taxon>
        <taxon>Streptophyta</taxon>
        <taxon>Embryophyta</taxon>
        <taxon>Tracheophyta</taxon>
        <taxon>Spermatophyta</taxon>
        <taxon>Magnoliopsida</taxon>
        <taxon>eudicotyledons</taxon>
        <taxon>Gunneridae</taxon>
        <taxon>Pentapetalae</taxon>
        <taxon>rosids</taxon>
        <taxon>malvids</taxon>
        <taxon>Malvales</taxon>
        <taxon>Malvaceae</taxon>
        <taxon>Malvoideae</taxon>
        <taxon>Hibiscus</taxon>
    </lineage>
</organism>
<evidence type="ECO:0000256" key="1">
    <source>
        <dbReference type="ARBA" id="ARBA00001412"/>
    </source>
</evidence>
<dbReference type="InterPro" id="IPR048913">
    <property type="entry name" value="BetaGal_gal-bd"/>
</dbReference>
<keyword evidence="8" id="KW-0378">Hydrolase</keyword>
<keyword evidence="10" id="KW-0326">Glycosidase</keyword>
<evidence type="ECO:0000256" key="9">
    <source>
        <dbReference type="ARBA" id="ARBA00023180"/>
    </source>
</evidence>
<keyword evidence="7" id="KW-0732">Signal</keyword>
<dbReference type="FunFam" id="2.60.120.260:FF:000050">
    <property type="entry name" value="Beta-galactosidase"/>
    <property type="match status" value="1"/>
</dbReference>
<keyword evidence="6" id="KW-0964">Secreted</keyword>
<evidence type="ECO:0000256" key="10">
    <source>
        <dbReference type="ARBA" id="ARBA00023295"/>
    </source>
</evidence>
<evidence type="ECO:0000256" key="5">
    <source>
        <dbReference type="ARBA" id="ARBA00022523"/>
    </source>
</evidence>
<evidence type="ECO:0000256" key="6">
    <source>
        <dbReference type="ARBA" id="ARBA00022525"/>
    </source>
</evidence>
<dbReference type="EMBL" id="VEPZ02001555">
    <property type="protein sequence ID" value="KAE8668321.1"/>
    <property type="molecule type" value="Genomic_DNA"/>
</dbReference>
<dbReference type="CDD" id="cd22842">
    <property type="entry name" value="Gal_Rha_Lectin_BGal"/>
    <property type="match status" value="1"/>
</dbReference>
<evidence type="ECO:0000256" key="3">
    <source>
        <dbReference type="ARBA" id="ARBA00009809"/>
    </source>
</evidence>
<dbReference type="Gene3D" id="2.60.120.260">
    <property type="entry name" value="Galactose-binding domain-like"/>
    <property type="match status" value="1"/>
</dbReference>
<dbReference type="Proteomes" id="UP000436088">
    <property type="component" value="Unassembled WGS sequence"/>
</dbReference>
<evidence type="ECO:0000313" key="13">
    <source>
        <dbReference type="Proteomes" id="UP000436088"/>
    </source>
</evidence>
<dbReference type="SUPFAM" id="SSF49785">
    <property type="entry name" value="Galactose-binding domain-like"/>
    <property type="match status" value="2"/>
</dbReference>
<dbReference type="AlphaFoldDB" id="A0A6A2X1M3"/>
<evidence type="ECO:0000256" key="8">
    <source>
        <dbReference type="ARBA" id="ARBA00022801"/>
    </source>
</evidence>
<comment type="similarity">
    <text evidence="3">Belongs to the glycosyl hydrolase 35 family.</text>
</comment>
<evidence type="ECO:0000313" key="12">
    <source>
        <dbReference type="EMBL" id="KAE8668321.1"/>
    </source>
</evidence>
<comment type="caution">
    <text evidence="12">The sequence shown here is derived from an EMBL/GenBank/DDBJ whole genome shotgun (WGS) entry which is preliminary data.</text>
</comment>
<dbReference type="Pfam" id="PF02140">
    <property type="entry name" value="SUEL_Lectin"/>
    <property type="match status" value="1"/>
</dbReference>
<feature type="domain" description="SUEL-type lectin" evidence="11">
    <location>
        <begin position="294"/>
        <end position="382"/>
    </location>
</feature>
<sequence length="382" mass="42643">MYKEALPSRFEHKEDHPLELFHLTKDTTDYVWYSTSVDLSENDLPFKKGIRPVVRVASEGHGLLLFVNGEYVGSGHGSKIEKNFVYQKDAKFETGKNTIHILAYTVGLQDSGAYMERRYAGPRSITILGLNTGTVDITTIGWEHKVALEGEKKQIYTDKGAQSVQWATPTDDISPLTWYQGYFDAPEGTNPVAIRLTGMSKGMVWINGKSIGRYWMSYLSVLKEPTQSEYHIPRTFLKPSKNLIVIFEEDGGNPKDVEIVLIDRDTVCSSVTENHPPSPRLYEIKNGNLRAKTDDLEPKADIKCPNEKKIVAVEFASFGDPFGSCGSYSIGNCTSPNSKQVVEKLCLGKRSCRIPVDKEQFDDQNGACPDSKKKLAVQVKCG</sequence>
<comment type="subcellular location">
    <subcellularLocation>
        <location evidence="2">Secreted</location>
        <location evidence="2">Extracellular space</location>
        <location evidence="2">Apoplast</location>
    </subcellularLocation>
</comment>
<dbReference type="PANTHER" id="PTHR23421">
    <property type="entry name" value="BETA-GALACTOSIDASE RELATED"/>
    <property type="match status" value="1"/>
</dbReference>
<dbReference type="InterPro" id="IPR043159">
    <property type="entry name" value="Lectin_gal-bd_sf"/>
</dbReference>